<dbReference type="PANTHER" id="PTHR11046:SF0">
    <property type="entry name" value="OLIGORIBONUCLEASE, MITOCHONDRIAL"/>
    <property type="match status" value="1"/>
</dbReference>
<evidence type="ECO:0000256" key="6">
    <source>
        <dbReference type="ARBA" id="ARBA00057450"/>
    </source>
</evidence>
<keyword evidence="2" id="KW-0540">Nuclease</keyword>
<evidence type="ECO:0000256" key="3">
    <source>
        <dbReference type="ARBA" id="ARBA00022801"/>
    </source>
</evidence>
<dbReference type="NCBIfam" id="NF003765">
    <property type="entry name" value="PRK05359.1"/>
    <property type="match status" value="1"/>
</dbReference>
<dbReference type="InterPro" id="IPR036397">
    <property type="entry name" value="RNaseH_sf"/>
</dbReference>
<keyword evidence="4" id="KW-0269">Exonuclease</keyword>
<dbReference type="SUPFAM" id="SSF54928">
    <property type="entry name" value="RNA-binding domain, RBD"/>
    <property type="match status" value="1"/>
</dbReference>
<dbReference type="CDD" id="cd06135">
    <property type="entry name" value="Orn"/>
    <property type="match status" value="1"/>
</dbReference>
<proteinExistence type="inferred from homology"/>
<sequence>MTSPRGEVRAAAAGPAGVRMGASAAEADRTLFVGNLDTKVTEELLFELFHQMTGLDIEKDQIIEMACLITDSDLNILAKGPNLIIKQPDELLDSMSEWCKEHHGKSGLTKAVKESTITLQQAEYEFLSFVRQQTPPGLCPLAGNSVHADKKFLDKYMPQFMKHLHYRIIDVSTVKELCRRWYPEDYEFAQKKTASHRALDDISESIKELQFYRNSIFKRKTEEKKRKIIENGENEKTAS</sequence>
<evidence type="ECO:0000256" key="1">
    <source>
        <dbReference type="ARBA" id="ARBA00009921"/>
    </source>
</evidence>
<name>A0A6I8NKT7_ORNAN</name>
<dbReference type="SMART" id="SM00479">
    <property type="entry name" value="EXOIII"/>
    <property type="match status" value="1"/>
</dbReference>
<evidence type="ECO:0000313" key="12">
    <source>
        <dbReference type="Proteomes" id="UP000002279"/>
    </source>
</evidence>
<keyword evidence="12" id="KW-1185">Reference proteome</keyword>
<organism evidence="11 12">
    <name type="scientific">Ornithorhynchus anatinus</name>
    <name type="common">Duckbill platypus</name>
    <dbReference type="NCBI Taxonomy" id="9258"/>
    <lineage>
        <taxon>Eukaryota</taxon>
        <taxon>Metazoa</taxon>
        <taxon>Chordata</taxon>
        <taxon>Craniata</taxon>
        <taxon>Vertebrata</taxon>
        <taxon>Euteleostomi</taxon>
        <taxon>Mammalia</taxon>
        <taxon>Monotremata</taxon>
        <taxon>Ornithorhynchidae</taxon>
        <taxon>Ornithorhynchus</taxon>
    </lineage>
</organism>
<protein>
    <recommendedName>
        <fullName evidence="7">Oligoribonuclease, mitochondrial</fullName>
    </recommendedName>
    <alternativeName>
        <fullName evidence="8">RNA exonuclease 2 homolog</fullName>
    </alternativeName>
    <alternativeName>
        <fullName evidence="9">Small fragment nuclease</fullName>
    </alternativeName>
</protein>
<dbReference type="InterPro" id="IPR022894">
    <property type="entry name" value="Oligoribonuclease"/>
</dbReference>
<reference evidence="11" key="3">
    <citation type="submission" date="2025-09" db="UniProtKB">
        <authorList>
            <consortium name="Ensembl"/>
        </authorList>
    </citation>
    <scope>IDENTIFICATION</scope>
    <source>
        <strain evidence="11">Glennie</strain>
    </source>
</reference>
<comment type="subunit">
    <text evidence="5">Homodimer. Homotetramer.</text>
</comment>
<comment type="function">
    <text evidence="6">3'-to-5'exoribonuclease that preferentially degrades DNA and RNA oligonucleotides composed of only two nucleotides. Binds and degrades longer oligonucleotides with a lower affinity. Plays dual roles in mitochondria, scavenging nanoRNAs (small RNA oligonucleotides of &lt;5 nucleotides) that are produced by the degradosome and clearing short RNAs that are generated by RNA processing. Essential for correct initiation of mitochondrial transcription, degrading mitochondrial RNA dinucleotides to prevent RNA-primed transcription at non-canonical sites in the mitochondrial genome. Essential for embryonic development.</text>
</comment>
<dbReference type="InterPro" id="IPR035979">
    <property type="entry name" value="RBD_domain_sf"/>
</dbReference>
<dbReference type="Ensembl" id="ENSOANT00000061136.1">
    <property type="protein sequence ID" value="ENSOANP00000041370.1"/>
    <property type="gene ID" value="ENSOANG00000001754.4"/>
</dbReference>
<evidence type="ECO:0000256" key="4">
    <source>
        <dbReference type="ARBA" id="ARBA00022839"/>
    </source>
</evidence>
<dbReference type="FunFam" id="3.30.420.10:FF:000003">
    <property type="entry name" value="Oligoribonuclease"/>
    <property type="match status" value="1"/>
</dbReference>
<dbReference type="Proteomes" id="UP000002279">
    <property type="component" value="Chromosome 11"/>
</dbReference>
<comment type="similarity">
    <text evidence="1">Belongs to the oligoribonuclease family.</text>
</comment>
<reference evidence="11" key="2">
    <citation type="submission" date="2025-08" db="UniProtKB">
        <authorList>
            <consortium name="Ensembl"/>
        </authorList>
    </citation>
    <scope>IDENTIFICATION</scope>
    <source>
        <strain evidence="11">Glennie</strain>
    </source>
</reference>
<evidence type="ECO:0000256" key="7">
    <source>
        <dbReference type="ARBA" id="ARBA00068437"/>
    </source>
</evidence>
<gene>
    <name evidence="11" type="primary">RBM7</name>
</gene>
<evidence type="ECO:0000313" key="11">
    <source>
        <dbReference type="Ensembl" id="ENSOANP00000041370.1"/>
    </source>
</evidence>
<feature type="domain" description="Exonuclease" evidence="10">
    <location>
        <begin position="52"/>
        <end position="218"/>
    </location>
</feature>
<evidence type="ECO:0000256" key="5">
    <source>
        <dbReference type="ARBA" id="ARBA00046824"/>
    </source>
</evidence>
<evidence type="ECO:0000256" key="8">
    <source>
        <dbReference type="ARBA" id="ARBA00079509"/>
    </source>
</evidence>
<dbReference type="Gene3D" id="3.30.420.10">
    <property type="entry name" value="Ribonuclease H-like superfamily/Ribonuclease H"/>
    <property type="match status" value="1"/>
</dbReference>
<dbReference type="GO" id="GO:0003676">
    <property type="term" value="F:nucleic acid binding"/>
    <property type="evidence" value="ECO:0007669"/>
    <property type="project" value="InterPro"/>
</dbReference>
<dbReference type="AlphaFoldDB" id="A0A6I8NKT7"/>
<evidence type="ECO:0000256" key="9">
    <source>
        <dbReference type="ARBA" id="ARBA00079573"/>
    </source>
</evidence>
<evidence type="ECO:0000259" key="10">
    <source>
        <dbReference type="SMART" id="SM00479"/>
    </source>
</evidence>
<evidence type="ECO:0000256" key="2">
    <source>
        <dbReference type="ARBA" id="ARBA00022722"/>
    </source>
</evidence>
<dbReference type="Pfam" id="PF00929">
    <property type="entry name" value="RNase_T"/>
    <property type="match status" value="1"/>
</dbReference>
<dbReference type="Bgee" id="ENSOANG00000001754">
    <property type="expression patterns" value="Expressed in testis and 8 other cell types or tissues"/>
</dbReference>
<dbReference type="GO" id="GO:0000175">
    <property type="term" value="F:3'-5'-RNA exonuclease activity"/>
    <property type="evidence" value="ECO:0007669"/>
    <property type="project" value="InterPro"/>
</dbReference>
<dbReference type="PANTHER" id="PTHR11046">
    <property type="entry name" value="OLIGORIBONUCLEASE, MITOCHONDRIAL"/>
    <property type="match status" value="1"/>
</dbReference>
<accession>A0A6I8NKT7</accession>
<dbReference type="InterPro" id="IPR012337">
    <property type="entry name" value="RNaseH-like_sf"/>
</dbReference>
<dbReference type="GeneTree" id="ENSGT00870000136493"/>
<dbReference type="InterPro" id="IPR013520">
    <property type="entry name" value="Ribonucl_H"/>
</dbReference>
<keyword evidence="3" id="KW-0378">Hydrolase</keyword>
<dbReference type="SUPFAM" id="SSF53098">
    <property type="entry name" value="Ribonuclease H-like"/>
    <property type="match status" value="1"/>
</dbReference>
<reference evidence="11 12" key="1">
    <citation type="journal article" date="2008" name="Nature">
        <title>Genome analysis of the platypus reveals unique signatures of evolution.</title>
        <authorList>
            <person name="Warren W.C."/>
            <person name="Hillier L.W."/>
            <person name="Marshall Graves J.A."/>
            <person name="Birney E."/>
            <person name="Ponting C.P."/>
            <person name="Grutzner F."/>
            <person name="Belov K."/>
            <person name="Miller W."/>
            <person name="Clarke L."/>
            <person name="Chinwalla A.T."/>
            <person name="Yang S.P."/>
            <person name="Heger A."/>
            <person name="Locke D.P."/>
            <person name="Miethke P."/>
            <person name="Waters P.D."/>
            <person name="Veyrunes F."/>
            <person name="Fulton L."/>
            <person name="Fulton B."/>
            <person name="Graves T."/>
            <person name="Wallis J."/>
            <person name="Puente X.S."/>
            <person name="Lopez-Otin C."/>
            <person name="Ordonez G.R."/>
            <person name="Eichler E.E."/>
            <person name="Chen L."/>
            <person name="Cheng Z."/>
            <person name="Deakin J.E."/>
            <person name="Alsop A."/>
            <person name="Thompson K."/>
            <person name="Kirby P."/>
            <person name="Papenfuss A.T."/>
            <person name="Wakefield M.J."/>
            <person name="Olender T."/>
            <person name="Lancet D."/>
            <person name="Huttley G.A."/>
            <person name="Smit A.F."/>
            <person name="Pask A."/>
            <person name="Temple-Smith P."/>
            <person name="Batzer M.A."/>
            <person name="Walker J.A."/>
            <person name="Konkel M.K."/>
            <person name="Harris R.S."/>
            <person name="Whittington C.M."/>
            <person name="Wong E.S."/>
            <person name="Gemmell N.J."/>
            <person name="Buschiazzo E."/>
            <person name="Vargas Jentzsch I.M."/>
            <person name="Merkel A."/>
            <person name="Schmitz J."/>
            <person name="Zemann A."/>
            <person name="Churakov G."/>
            <person name="Kriegs J.O."/>
            <person name="Brosius J."/>
            <person name="Murchison E.P."/>
            <person name="Sachidanandam R."/>
            <person name="Smith C."/>
            <person name="Hannon G.J."/>
            <person name="Tsend-Ayush E."/>
            <person name="McMillan D."/>
            <person name="Attenborough R."/>
            <person name="Rens W."/>
            <person name="Ferguson-Smith M."/>
            <person name="Lefevre C.M."/>
            <person name="Sharp J.A."/>
            <person name="Nicholas K.R."/>
            <person name="Ray D.A."/>
            <person name="Kube M."/>
            <person name="Reinhardt R."/>
            <person name="Pringle T.H."/>
            <person name="Taylor J."/>
            <person name="Jones R.C."/>
            <person name="Nixon B."/>
            <person name="Dacheux J.L."/>
            <person name="Niwa H."/>
            <person name="Sekita Y."/>
            <person name="Huang X."/>
            <person name="Stark A."/>
            <person name="Kheradpour P."/>
            <person name="Kellis M."/>
            <person name="Flicek P."/>
            <person name="Chen Y."/>
            <person name="Webber C."/>
            <person name="Hardison R."/>
            <person name="Nelson J."/>
            <person name="Hallsworth-Pepin K."/>
            <person name="Delehaunty K."/>
            <person name="Markovic C."/>
            <person name="Minx P."/>
            <person name="Feng Y."/>
            <person name="Kremitzki C."/>
            <person name="Mitreva M."/>
            <person name="Glasscock J."/>
            <person name="Wylie T."/>
            <person name="Wohldmann P."/>
            <person name="Thiru P."/>
            <person name="Nhan M.N."/>
            <person name="Pohl C.S."/>
            <person name="Smith S.M."/>
            <person name="Hou S."/>
            <person name="Nefedov M."/>
            <person name="de Jong P.J."/>
            <person name="Renfree M.B."/>
            <person name="Mardis E.R."/>
            <person name="Wilson R.K."/>
        </authorList>
    </citation>
    <scope>NUCLEOTIDE SEQUENCE [LARGE SCALE GENOMIC DNA]</scope>
    <source>
        <strain evidence="11 12">Glennie</strain>
    </source>
</reference>